<comment type="caution">
    <text evidence="1">The sequence shown here is derived from an EMBL/GenBank/DDBJ whole genome shotgun (WGS) entry which is preliminary data.</text>
</comment>
<reference evidence="1" key="1">
    <citation type="submission" date="2022-06" db="EMBL/GenBank/DDBJ databases">
        <authorList>
            <person name="Legras J.-L."/>
            <person name="Devillers H."/>
            <person name="Grondin C."/>
        </authorList>
    </citation>
    <scope>NUCLEOTIDE SEQUENCE</scope>
    <source>
        <strain evidence="1">CLIB 1444</strain>
    </source>
</reference>
<proteinExistence type="predicted"/>
<sequence length="424" mass="50294">MNRGFIVNYWTLCIVILVSSIKLLSTSESCGVTFIDYFNWKQDGVNEMKFFNQMVWQSIGEVRSGKETLELNCTEISVNCSDPAQLVFIVPNTTSLVVFKSQSPHEFTKKDLLIQQTDVTRENFFLDSIELSSYKYFKEIDTHFDARFYKKSDFSTYERIASLHKLTRSWLKFSNSINLNSWLSHGTLLGWYWNKMNLPWDNDLDIQLPIREFENLLSFNQSLIFVEGTYLLDLNPHWTDRNDSLNNIDGRFIDIETGFYVDLTTLAFTDNHNLTNSIEFKRFLDDEFLEKEGSTTIIKSELNKSLEREKLQLHKAQNMFNCKDNHYYKFEELFPLKQTTFEGVEAWVPRKYKTILLREYNKGIYSTYFNGFSYDKVKRLWISEKCDKTCKIETDIRYDLTKNATSLYYNLYGNPWMISEYKKR</sequence>
<keyword evidence="2" id="KW-1185">Reference proteome</keyword>
<evidence type="ECO:0000313" key="2">
    <source>
        <dbReference type="Proteomes" id="UP001152531"/>
    </source>
</evidence>
<evidence type="ECO:0000313" key="1">
    <source>
        <dbReference type="EMBL" id="CAH6722650.1"/>
    </source>
</evidence>
<name>A0ACA9YCK0_9ASCO</name>
<accession>A0ACA9YCK0</accession>
<dbReference type="Proteomes" id="UP001152531">
    <property type="component" value="Unassembled WGS sequence"/>
</dbReference>
<gene>
    <name evidence="1" type="ORF">CLIB1444_10S03246</name>
</gene>
<protein>
    <submittedName>
        <fullName evidence="1">Uncharacterized protein</fullName>
    </submittedName>
</protein>
<dbReference type="EMBL" id="CALSDN010000010">
    <property type="protein sequence ID" value="CAH6722650.1"/>
    <property type="molecule type" value="Genomic_DNA"/>
</dbReference>
<organism evidence="1 2">
    <name type="scientific">[Candida] jaroonii</name>
    <dbReference type="NCBI Taxonomy" id="467808"/>
    <lineage>
        <taxon>Eukaryota</taxon>
        <taxon>Fungi</taxon>
        <taxon>Dikarya</taxon>
        <taxon>Ascomycota</taxon>
        <taxon>Saccharomycotina</taxon>
        <taxon>Pichiomycetes</taxon>
        <taxon>Debaryomycetaceae</taxon>
        <taxon>Yamadazyma</taxon>
    </lineage>
</organism>